<reference evidence="3" key="1">
    <citation type="submission" date="2022-11" db="UniProtKB">
        <authorList>
            <consortium name="WormBaseParasite"/>
        </authorList>
    </citation>
    <scope>IDENTIFICATION</scope>
</reference>
<dbReference type="WBParaSite" id="PSAMB.scaffold9220size5224.g32221.t1">
    <property type="protein sequence ID" value="PSAMB.scaffold9220size5224.g32221.t1"/>
    <property type="gene ID" value="PSAMB.scaffold9220size5224.g32221"/>
</dbReference>
<keyword evidence="1" id="KW-1133">Transmembrane helix</keyword>
<keyword evidence="2" id="KW-1185">Reference proteome</keyword>
<feature type="transmembrane region" description="Helical" evidence="1">
    <location>
        <begin position="208"/>
        <end position="225"/>
    </location>
</feature>
<evidence type="ECO:0000313" key="2">
    <source>
        <dbReference type="Proteomes" id="UP000887566"/>
    </source>
</evidence>
<feature type="transmembrane region" description="Helical" evidence="1">
    <location>
        <begin position="268"/>
        <end position="288"/>
    </location>
</feature>
<dbReference type="AlphaFoldDB" id="A0A914XNP9"/>
<sequence length="451" mass="52076">RPQGYAITFMIDLAALDIFEKLGYQEHIQRYLSSGTWTSDAFLAVVSLLEGLHVGDSGPVYAILIFIVTARIVRWLVMQDWFRDLVIMIVAKLTVAFDEDDGSIKVKPVFRWIVHLDRMQHAMALLHLLYPQSVFQLAFDLIFIVNLLLRIGDCVRHHFSSDEGLFKGKITRSLVRINFVGVTLLHLYERQDLLYYSCLLRSRAGSLLLYYACYVIFSWLIARTLNNMVQFDLNPLSGTSLLKQAELFLFQLCECLCLQDGFSMLLKFHVAMLLLFLLATWLIQINWLKWEIALRDAAIVPVNENEANVYLEDWHQMEGAQPLEVRAVALLSSRGVADLDHLVILRRPDSRFDMIWEAGQLTMRMKRGKQIHLTWKNALYIPFVQYGVIGLTTLSHDQVHELCEQKVQQYNAEEKGLNLLIRSCQEFALEIGHAIVKRNFLAECSTLKEYE</sequence>
<keyword evidence="1" id="KW-0812">Transmembrane</keyword>
<evidence type="ECO:0000313" key="3">
    <source>
        <dbReference type="WBParaSite" id="PSAMB.scaffold9220size5224.g32221.t1"/>
    </source>
</evidence>
<name>A0A914XNP9_9BILA</name>
<feature type="transmembrane region" description="Helical" evidence="1">
    <location>
        <begin position="128"/>
        <end position="149"/>
    </location>
</feature>
<protein>
    <submittedName>
        <fullName evidence="3">Uncharacterized protein</fullName>
    </submittedName>
</protein>
<organism evidence="2 3">
    <name type="scientific">Plectus sambesii</name>
    <dbReference type="NCBI Taxonomy" id="2011161"/>
    <lineage>
        <taxon>Eukaryota</taxon>
        <taxon>Metazoa</taxon>
        <taxon>Ecdysozoa</taxon>
        <taxon>Nematoda</taxon>
        <taxon>Chromadorea</taxon>
        <taxon>Plectida</taxon>
        <taxon>Plectina</taxon>
        <taxon>Plectoidea</taxon>
        <taxon>Plectidae</taxon>
        <taxon>Plectus</taxon>
    </lineage>
</organism>
<dbReference type="Proteomes" id="UP000887566">
    <property type="component" value="Unplaced"/>
</dbReference>
<keyword evidence="1" id="KW-0472">Membrane</keyword>
<proteinExistence type="predicted"/>
<evidence type="ECO:0000256" key="1">
    <source>
        <dbReference type="SAM" id="Phobius"/>
    </source>
</evidence>
<accession>A0A914XNP9</accession>